<dbReference type="Proteomes" id="UP000286680">
    <property type="component" value="Unassembled WGS sequence"/>
</dbReference>
<dbReference type="InterPro" id="IPR003709">
    <property type="entry name" value="VanY-like_core_dom"/>
</dbReference>
<dbReference type="PANTHER" id="PTHR34385">
    <property type="entry name" value="D-ALANYL-D-ALANINE CARBOXYPEPTIDASE"/>
    <property type="match status" value="1"/>
</dbReference>
<keyword evidence="2" id="KW-0121">Carboxypeptidase</keyword>
<name>A0AA94EEA2_9GAMM</name>
<protein>
    <submittedName>
        <fullName evidence="2">D-alanyl-D-alanine carboxypeptidase</fullName>
    </submittedName>
</protein>
<evidence type="ECO:0000313" key="2">
    <source>
        <dbReference type="EMBL" id="RUO43346.1"/>
    </source>
</evidence>
<proteinExistence type="predicted"/>
<accession>A0AA94EEA2</accession>
<dbReference type="GO" id="GO:0004180">
    <property type="term" value="F:carboxypeptidase activity"/>
    <property type="evidence" value="ECO:0007669"/>
    <property type="project" value="UniProtKB-KW"/>
</dbReference>
<dbReference type="InterPro" id="IPR009045">
    <property type="entry name" value="Zn_M74/Hedgehog-like"/>
</dbReference>
<feature type="domain" description="D-alanyl-D-alanine carboxypeptidase-like core" evidence="1">
    <location>
        <begin position="26"/>
        <end position="183"/>
    </location>
</feature>
<dbReference type="RefSeq" id="WP_126819986.1">
    <property type="nucleotide sequence ID" value="NZ_PIPS01000002.1"/>
</dbReference>
<dbReference type="SUPFAM" id="SSF55166">
    <property type="entry name" value="Hedgehog/DD-peptidase"/>
    <property type="match status" value="1"/>
</dbReference>
<comment type="caution">
    <text evidence="2">The sequence shown here is derived from an EMBL/GenBank/DDBJ whole genome shotgun (WGS) entry which is preliminary data.</text>
</comment>
<dbReference type="EMBL" id="PIPS01000002">
    <property type="protein sequence ID" value="RUO43346.1"/>
    <property type="molecule type" value="Genomic_DNA"/>
</dbReference>
<gene>
    <name evidence="2" type="ORF">CWE23_08330</name>
</gene>
<dbReference type="AlphaFoldDB" id="A0AA94EEA2"/>
<reference evidence="3" key="1">
    <citation type="journal article" date="2018" name="Front. Microbiol.">
        <title>Genome-Based Analysis Reveals the Taxonomy and Diversity of the Family Idiomarinaceae.</title>
        <authorList>
            <person name="Liu Y."/>
            <person name="Lai Q."/>
            <person name="Shao Z."/>
        </authorList>
    </citation>
    <scope>NUCLEOTIDE SEQUENCE [LARGE SCALE GENOMIC DNA]</scope>
    <source>
        <strain evidence="3">SN-14</strain>
    </source>
</reference>
<organism evidence="2 3">
    <name type="scientific">Idiomarina aquatica</name>
    <dbReference type="NCBI Taxonomy" id="1327752"/>
    <lineage>
        <taxon>Bacteria</taxon>
        <taxon>Pseudomonadati</taxon>
        <taxon>Pseudomonadota</taxon>
        <taxon>Gammaproteobacteria</taxon>
        <taxon>Alteromonadales</taxon>
        <taxon>Idiomarinaceae</taxon>
        <taxon>Idiomarina</taxon>
    </lineage>
</organism>
<evidence type="ECO:0000259" key="1">
    <source>
        <dbReference type="Pfam" id="PF02557"/>
    </source>
</evidence>
<dbReference type="CDD" id="cd14847">
    <property type="entry name" value="DD-carboxypeptidase_like"/>
    <property type="match status" value="1"/>
</dbReference>
<dbReference type="Gene3D" id="3.30.1380.10">
    <property type="match status" value="1"/>
</dbReference>
<keyword evidence="2" id="KW-0645">Protease</keyword>
<dbReference type="InterPro" id="IPR052179">
    <property type="entry name" value="DD-CPase-like"/>
</dbReference>
<keyword evidence="2" id="KW-0378">Hydrolase</keyword>
<dbReference type="GO" id="GO:0006508">
    <property type="term" value="P:proteolysis"/>
    <property type="evidence" value="ECO:0007669"/>
    <property type="project" value="InterPro"/>
</dbReference>
<keyword evidence="3" id="KW-1185">Reference proteome</keyword>
<dbReference type="PANTHER" id="PTHR34385:SF1">
    <property type="entry name" value="PEPTIDOGLYCAN L-ALANYL-D-GLUTAMATE ENDOPEPTIDASE CWLK"/>
    <property type="match status" value="1"/>
</dbReference>
<evidence type="ECO:0000313" key="3">
    <source>
        <dbReference type="Proteomes" id="UP000286680"/>
    </source>
</evidence>
<dbReference type="Pfam" id="PF02557">
    <property type="entry name" value="VanY"/>
    <property type="match status" value="1"/>
</dbReference>
<sequence length="243" mass="27337">MPEQLSIAQLTGQTDSHLTTLAGEQAKLHPLAAEAYLKMRAAAEDAGISLAIASGFRSLQRQLSIWNRKWQGQQSVLDKNGQPLTVTALEPAALMHAILHWSALPGASRHHWGSDFDVFDPRPFRDGSNTLQLVPSEYCDPSGPCFHVWQWLTEHAHEFGFFFPYARYQGGVAQEPWHLSYRPLATQLQQQLSLTVLTELLQSLPLEGKTTVLEQLPHIQKQYINNISEDNGWTNTWCGYSSF</sequence>